<proteinExistence type="predicted"/>
<feature type="transmembrane region" description="Helical" evidence="1">
    <location>
        <begin position="73"/>
        <end position="99"/>
    </location>
</feature>
<dbReference type="Pfam" id="PF24380">
    <property type="entry name" value="DUF7536"/>
    <property type="match status" value="1"/>
</dbReference>
<dbReference type="Proteomes" id="UP000007813">
    <property type="component" value="Unassembled WGS sequence"/>
</dbReference>
<organism evidence="2 3">
    <name type="scientific">Halogranum salarium B-1</name>
    <dbReference type="NCBI Taxonomy" id="1210908"/>
    <lineage>
        <taxon>Archaea</taxon>
        <taxon>Methanobacteriati</taxon>
        <taxon>Methanobacteriota</taxon>
        <taxon>Stenosarchaea group</taxon>
        <taxon>Halobacteria</taxon>
        <taxon>Halobacteriales</taxon>
        <taxon>Haloferacaceae</taxon>
    </lineage>
</organism>
<evidence type="ECO:0000313" key="2">
    <source>
        <dbReference type="EMBL" id="EJN59562.1"/>
    </source>
</evidence>
<dbReference type="InterPro" id="IPR055958">
    <property type="entry name" value="DUF7536"/>
</dbReference>
<sequence length="105" mass="11180">MFPHSSLSRVSDDVPERPPSGGLVQALNVPRNAKVGVAVGVLLAATVYLVRVFELVGPVLGTREYPVLGPEGWFLFLAFVLATTSAMLVTALLTLVSAYQLARTL</sequence>
<dbReference type="EMBL" id="ALJD01000004">
    <property type="protein sequence ID" value="EJN59562.1"/>
    <property type="molecule type" value="Genomic_DNA"/>
</dbReference>
<dbReference type="eggNOG" id="arCOG09160">
    <property type="taxonomic scope" value="Archaea"/>
</dbReference>
<feature type="transmembrane region" description="Helical" evidence="1">
    <location>
        <begin position="35"/>
        <end position="53"/>
    </location>
</feature>
<gene>
    <name evidence="2" type="ORF">HSB1_17200</name>
</gene>
<evidence type="ECO:0000256" key="1">
    <source>
        <dbReference type="SAM" id="Phobius"/>
    </source>
</evidence>
<reference evidence="2 3" key="1">
    <citation type="journal article" date="2012" name="J. Bacteriol.">
        <title>Draft Genome Sequence of the Extremely Halophilic Archaeon Halogranum salarium B-1T.</title>
        <authorList>
            <person name="Kim K.K."/>
            <person name="Lee K.C."/>
            <person name="Lee J.S."/>
        </authorList>
    </citation>
    <scope>NUCLEOTIDE SEQUENCE [LARGE SCALE GENOMIC DNA]</scope>
    <source>
        <strain evidence="2 3">B-1</strain>
    </source>
</reference>
<comment type="caution">
    <text evidence="2">The sequence shown here is derived from an EMBL/GenBank/DDBJ whole genome shotgun (WGS) entry which is preliminary data.</text>
</comment>
<keyword evidence="1" id="KW-0472">Membrane</keyword>
<protein>
    <submittedName>
        <fullName evidence="2">Uncharacterized protein</fullName>
    </submittedName>
</protein>
<accession>J3EX18</accession>
<keyword evidence="1" id="KW-0812">Transmembrane</keyword>
<dbReference type="AlphaFoldDB" id="J3EX18"/>
<name>J3EX18_9EURY</name>
<keyword evidence="1" id="KW-1133">Transmembrane helix</keyword>
<evidence type="ECO:0000313" key="3">
    <source>
        <dbReference type="Proteomes" id="UP000007813"/>
    </source>
</evidence>